<dbReference type="Proteomes" id="UP000724874">
    <property type="component" value="Unassembled WGS sequence"/>
</dbReference>
<accession>A0A9P5N7X3</accession>
<feature type="domain" description="HAM1-like N-terminal" evidence="1">
    <location>
        <begin position="1"/>
        <end position="110"/>
    </location>
</feature>
<evidence type="ECO:0000313" key="3">
    <source>
        <dbReference type="Proteomes" id="UP000724874"/>
    </source>
</evidence>
<dbReference type="EMBL" id="JADNYJ010000236">
    <property type="protein sequence ID" value="KAF8873452.1"/>
    <property type="molecule type" value="Genomic_DNA"/>
</dbReference>
<organism evidence="2 3">
    <name type="scientific">Gymnopilus junonius</name>
    <name type="common">Spectacular rustgill mushroom</name>
    <name type="synonym">Gymnopilus spectabilis subsp. junonius</name>
    <dbReference type="NCBI Taxonomy" id="109634"/>
    <lineage>
        <taxon>Eukaryota</taxon>
        <taxon>Fungi</taxon>
        <taxon>Dikarya</taxon>
        <taxon>Basidiomycota</taxon>
        <taxon>Agaricomycotina</taxon>
        <taxon>Agaricomycetes</taxon>
        <taxon>Agaricomycetidae</taxon>
        <taxon>Agaricales</taxon>
        <taxon>Agaricineae</taxon>
        <taxon>Hymenogastraceae</taxon>
        <taxon>Gymnopilus</taxon>
    </lineage>
</organism>
<dbReference type="Pfam" id="PF19343">
    <property type="entry name" value="HAM1_N"/>
    <property type="match status" value="1"/>
</dbReference>
<evidence type="ECO:0000313" key="2">
    <source>
        <dbReference type="EMBL" id="KAF8873452.1"/>
    </source>
</evidence>
<dbReference type="AlphaFoldDB" id="A0A9P5N7X3"/>
<evidence type="ECO:0000259" key="1">
    <source>
        <dbReference type="Pfam" id="PF19343"/>
    </source>
</evidence>
<name>A0A9P5N7X3_GYMJU</name>
<proteinExistence type="predicted"/>
<dbReference type="InterPro" id="IPR045967">
    <property type="entry name" value="HAM1-like_N"/>
</dbReference>
<gene>
    <name evidence="2" type="ORF">CPB84DRAFT_1854011</name>
</gene>
<comment type="caution">
    <text evidence="2">The sequence shown here is derived from an EMBL/GenBank/DDBJ whole genome shotgun (WGS) entry which is preliminary data.</text>
</comment>
<dbReference type="OrthoDB" id="19394at2759"/>
<keyword evidence="3" id="KW-1185">Reference proteome</keyword>
<protein>
    <recommendedName>
        <fullName evidence="1">HAM1-like N-terminal domain-containing protein</fullName>
    </recommendedName>
</protein>
<sequence>MADAINTLIDNANRDEALKQWFEALDYLTAHANKLQDFWKQFYEEKYGDHFVNSIGNWFKAMGDNPQFGEDWAHLTRVLLFNSTGRFKFKPNLWNDIRKVILPTLIDQVG</sequence>
<reference evidence="2" key="1">
    <citation type="submission" date="2020-11" db="EMBL/GenBank/DDBJ databases">
        <authorList>
            <consortium name="DOE Joint Genome Institute"/>
            <person name="Ahrendt S."/>
            <person name="Riley R."/>
            <person name="Andreopoulos W."/>
            <person name="LaButti K."/>
            <person name="Pangilinan J."/>
            <person name="Ruiz-duenas F.J."/>
            <person name="Barrasa J.M."/>
            <person name="Sanchez-Garcia M."/>
            <person name="Camarero S."/>
            <person name="Miyauchi S."/>
            <person name="Serrano A."/>
            <person name="Linde D."/>
            <person name="Babiker R."/>
            <person name="Drula E."/>
            <person name="Ayuso-Fernandez I."/>
            <person name="Pacheco R."/>
            <person name="Padilla G."/>
            <person name="Ferreira P."/>
            <person name="Barriuso J."/>
            <person name="Kellner H."/>
            <person name="Castanera R."/>
            <person name="Alfaro M."/>
            <person name="Ramirez L."/>
            <person name="Pisabarro A.G."/>
            <person name="Kuo A."/>
            <person name="Tritt A."/>
            <person name="Lipzen A."/>
            <person name="He G."/>
            <person name="Yan M."/>
            <person name="Ng V."/>
            <person name="Cullen D."/>
            <person name="Martin F."/>
            <person name="Rosso M.-N."/>
            <person name="Henrissat B."/>
            <person name="Hibbett D."/>
            <person name="Martinez A.T."/>
            <person name="Grigoriev I.V."/>
        </authorList>
    </citation>
    <scope>NUCLEOTIDE SEQUENCE</scope>
    <source>
        <strain evidence="2">AH 44721</strain>
    </source>
</reference>